<name>A0A2N3G5H5_9ACTN</name>
<dbReference type="Proteomes" id="UP000233654">
    <property type="component" value="Unassembled WGS sequence"/>
</dbReference>
<accession>A0A2N3G5H5</accession>
<gene>
    <name evidence="2" type="ORF">CVT63_05825</name>
</gene>
<proteinExistence type="predicted"/>
<protein>
    <submittedName>
        <fullName evidence="2">Uncharacterized protein</fullName>
    </submittedName>
</protein>
<sequence>MKQDQISERIVAAPGASDAPVQAPARPEAPVAPTPSVPTGESAPLLKPLLERPLEGELPDITEVD</sequence>
<evidence type="ECO:0000313" key="2">
    <source>
        <dbReference type="EMBL" id="PKQ27848.1"/>
    </source>
</evidence>
<reference evidence="2 3" key="1">
    <citation type="journal article" date="2017" name="ISME J.">
        <title>Potential for microbial H2 and metal transformations associated with novel bacteria and archaea in deep terrestrial subsurface sediments.</title>
        <authorList>
            <person name="Hernsdorf A.W."/>
            <person name="Amano Y."/>
            <person name="Miyakawa K."/>
            <person name="Ise K."/>
            <person name="Suzuki Y."/>
            <person name="Anantharaman K."/>
            <person name="Probst A."/>
            <person name="Burstein D."/>
            <person name="Thomas B.C."/>
            <person name="Banfield J.F."/>
        </authorList>
    </citation>
    <scope>NUCLEOTIDE SEQUENCE [LARGE SCALE GENOMIC DNA]</scope>
    <source>
        <strain evidence="2">HGW-Actinobacteria-3</strain>
    </source>
</reference>
<evidence type="ECO:0000256" key="1">
    <source>
        <dbReference type="SAM" id="MobiDB-lite"/>
    </source>
</evidence>
<dbReference type="EMBL" id="PHEX01000049">
    <property type="protein sequence ID" value="PKQ27848.1"/>
    <property type="molecule type" value="Genomic_DNA"/>
</dbReference>
<feature type="region of interest" description="Disordered" evidence="1">
    <location>
        <begin position="1"/>
        <end position="65"/>
    </location>
</feature>
<organism evidence="2 3">
    <name type="scientific">Candidatus Anoxymicrobium japonicum</name>
    <dbReference type="NCBI Taxonomy" id="2013648"/>
    <lineage>
        <taxon>Bacteria</taxon>
        <taxon>Bacillati</taxon>
        <taxon>Actinomycetota</taxon>
        <taxon>Candidatus Geothermincolia</taxon>
        <taxon>Candidatus Geothermincolales</taxon>
        <taxon>Candidatus Anoxymicrobiaceae</taxon>
        <taxon>Candidatus Anoxymicrobium</taxon>
    </lineage>
</organism>
<comment type="caution">
    <text evidence="2">The sequence shown here is derived from an EMBL/GenBank/DDBJ whole genome shotgun (WGS) entry which is preliminary data.</text>
</comment>
<dbReference type="AlphaFoldDB" id="A0A2N3G5H5"/>
<evidence type="ECO:0000313" key="3">
    <source>
        <dbReference type="Proteomes" id="UP000233654"/>
    </source>
</evidence>